<name>A0A840XR67_9PROT</name>
<comment type="caution">
    <text evidence="2">The sequence shown here is derived from an EMBL/GenBank/DDBJ whole genome shotgun (WGS) entry which is preliminary data.</text>
</comment>
<reference evidence="2 3" key="1">
    <citation type="submission" date="2020-08" db="EMBL/GenBank/DDBJ databases">
        <title>Genomic Encyclopedia of Type Strains, Phase IV (KMG-IV): sequencing the most valuable type-strain genomes for metagenomic binning, comparative biology and taxonomic classification.</title>
        <authorList>
            <person name="Goeker M."/>
        </authorList>
    </citation>
    <scope>NUCLEOTIDE SEQUENCE [LARGE SCALE GENOMIC DNA]</scope>
    <source>
        <strain evidence="2 3">DSM 25895</strain>
    </source>
</reference>
<sequence>MKTAETDAFHAAFHAATGVADPDYDVVMFGGGPPLADELLALVLAGRKRATAMLERDVTVKGEPAPRIGGHVVVVDGQARPRAVFRTVEVRHGPLDSVDDAFAWDEGEGDRTRAGWLDAHRRHFAQQAAREGFAMHDGIAVIFERFTLVWPPELADAHRSPG</sequence>
<accession>A0A840XR67</accession>
<dbReference type="PIRSF" id="PIRSF021320">
    <property type="entry name" value="DUF984"/>
    <property type="match status" value="1"/>
</dbReference>
<dbReference type="PANTHER" id="PTHR39203:SF1">
    <property type="entry name" value="CYTOPLASMIC PROTEIN"/>
    <property type="match status" value="1"/>
</dbReference>
<proteinExistence type="predicted"/>
<dbReference type="CDD" id="cd06553">
    <property type="entry name" value="ASCH_Ef3133_like"/>
    <property type="match status" value="1"/>
</dbReference>
<dbReference type="SMART" id="SM01022">
    <property type="entry name" value="ASCH"/>
    <property type="match status" value="1"/>
</dbReference>
<dbReference type="InterPro" id="IPR015947">
    <property type="entry name" value="PUA-like_sf"/>
</dbReference>
<dbReference type="SUPFAM" id="SSF88697">
    <property type="entry name" value="PUA domain-like"/>
    <property type="match status" value="1"/>
</dbReference>
<organism evidence="2 3">
    <name type="scientific">Neoroseomonas alkaliterrae</name>
    <dbReference type="NCBI Taxonomy" id="1452450"/>
    <lineage>
        <taxon>Bacteria</taxon>
        <taxon>Pseudomonadati</taxon>
        <taxon>Pseudomonadota</taxon>
        <taxon>Alphaproteobacteria</taxon>
        <taxon>Acetobacterales</taxon>
        <taxon>Acetobacteraceae</taxon>
        <taxon>Neoroseomonas</taxon>
    </lineage>
</organism>
<gene>
    <name evidence="2" type="ORF">FHS88_002539</name>
</gene>
<dbReference type="AlphaFoldDB" id="A0A840XR67"/>
<dbReference type="EMBL" id="JACIJE010000006">
    <property type="protein sequence ID" value="MBB5690406.1"/>
    <property type="molecule type" value="Genomic_DNA"/>
</dbReference>
<evidence type="ECO:0000313" key="2">
    <source>
        <dbReference type="EMBL" id="MBB5690406.1"/>
    </source>
</evidence>
<dbReference type="InterPro" id="IPR009326">
    <property type="entry name" value="DUF984"/>
</dbReference>
<dbReference type="Gene3D" id="3.10.400.10">
    <property type="entry name" value="Sulfate adenylyltransferase"/>
    <property type="match status" value="1"/>
</dbReference>
<feature type="domain" description="ASCH" evidence="1">
    <location>
        <begin position="27"/>
        <end position="150"/>
    </location>
</feature>
<dbReference type="RefSeq" id="WP_338146554.1">
    <property type="nucleotide sequence ID" value="NZ_JAAEDJ010000012.1"/>
</dbReference>
<dbReference type="Proteomes" id="UP000562254">
    <property type="component" value="Unassembled WGS sequence"/>
</dbReference>
<evidence type="ECO:0000259" key="1">
    <source>
        <dbReference type="SMART" id="SM01022"/>
    </source>
</evidence>
<keyword evidence="3" id="KW-1185">Reference proteome</keyword>
<dbReference type="PANTHER" id="PTHR39203">
    <property type="entry name" value="CYTOPLASMIC PROTEIN-RELATED"/>
    <property type="match status" value="1"/>
</dbReference>
<evidence type="ECO:0000313" key="3">
    <source>
        <dbReference type="Proteomes" id="UP000562254"/>
    </source>
</evidence>
<protein>
    <submittedName>
        <fullName evidence="2">Uncharacterized protein YhfF</fullName>
    </submittedName>
</protein>
<dbReference type="Pfam" id="PF04266">
    <property type="entry name" value="ASCH"/>
    <property type="match status" value="1"/>
</dbReference>
<dbReference type="InterPro" id="IPR007374">
    <property type="entry name" value="ASCH_domain"/>
</dbReference>